<dbReference type="STRING" id="947166.A0A1D1VU51"/>
<feature type="compositionally biased region" description="Basic and acidic residues" evidence="11">
    <location>
        <begin position="33"/>
        <end position="43"/>
    </location>
</feature>
<evidence type="ECO:0008006" key="15">
    <source>
        <dbReference type="Google" id="ProtNLM"/>
    </source>
</evidence>
<keyword evidence="14" id="KW-1185">Reference proteome</keyword>
<dbReference type="EMBL" id="BDGG01000010">
    <property type="protein sequence ID" value="GAV03743.1"/>
    <property type="molecule type" value="Genomic_DNA"/>
</dbReference>
<dbReference type="PANTHER" id="PTHR28388">
    <property type="entry name" value="TRANSMEMBRANE PROTEIN 237"/>
    <property type="match status" value="1"/>
</dbReference>
<reference evidence="13 14" key="1">
    <citation type="journal article" date="2016" name="Nat. Commun.">
        <title>Extremotolerant tardigrade genome and improved radiotolerance of human cultured cells by tardigrade-unique protein.</title>
        <authorList>
            <person name="Hashimoto T."/>
            <person name="Horikawa D.D."/>
            <person name="Saito Y."/>
            <person name="Kuwahara H."/>
            <person name="Kozuka-Hata H."/>
            <person name="Shin-I T."/>
            <person name="Minakuchi Y."/>
            <person name="Ohishi K."/>
            <person name="Motoyama A."/>
            <person name="Aizu T."/>
            <person name="Enomoto A."/>
            <person name="Kondo K."/>
            <person name="Tanaka S."/>
            <person name="Hara Y."/>
            <person name="Koshikawa S."/>
            <person name="Sagara H."/>
            <person name="Miura T."/>
            <person name="Yokobori S."/>
            <person name="Miyagawa K."/>
            <person name="Suzuki Y."/>
            <person name="Kubo T."/>
            <person name="Oyama M."/>
            <person name="Kohara Y."/>
            <person name="Fujiyama A."/>
            <person name="Arakawa K."/>
            <person name="Katayama T."/>
            <person name="Toyoda A."/>
            <person name="Kunieda T."/>
        </authorList>
    </citation>
    <scope>NUCLEOTIDE SEQUENCE [LARGE SCALE GENOMIC DNA]</scope>
    <source>
        <strain evidence="13 14">YOKOZUNA-1</strain>
    </source>
</reference>
<evidence type="ECO:0000256" key="11">
    <source>
        <dbReference type="SAM" id="MobiDB-lite"/>
    </source>
</evidence>
<evidence type="ECO:0000256" key="3">
    <source>
        <dbReference type="ARBA" id="ARBA00008783"/>
    </source>
</evidence>
<evidence type="ECO:0000256" key="12">
    <source>
        <dbReference type="SAM" id="Phobius"/>
    </source>
</evidence>
<keyword evidence="6 12" id="KW-1133">Transmembrane helix</keyword>
<dbReference type="Pfam" id="PF15383">
    <property type="entry name" value="TMEM237"/>
    <property type="match status" value="1"/>
</dbReference>
<dbReference type="OrthoDB" id="550113at2759"/>
<evidence type="ECO:0000313" key="14">
    <source>
        <dbReference type="Proteomes" id="UP000186922"/>
    </source>
</evidence>
<keyword evidence="7" id="KW-0969">Cilium</keyword>
<evidence type="ECO:0000256" key="6">
    <source>
        <dbReference type="ARBA" id="ARBA00022989"/>
    </source>
</evidence>
<feature type="region of interest" description="Disordered" evidence="11">
    <location>
        <begin position="1"/>
        <end position="58"/>
    </location>
</feature>
<dbReference type="AlphaFoldDB" id="A0A1D1VU51"/>
<feature type="region of interest" description="Disordered" evidence="11">
    <location>
        <begin position="93"/>
        <end position="124"/>
    </location>
</feature>
<gene>
    <name evidence="13" type="primary">RvY_14126-1</name>
    <name evidence="13" type="synonym">RvY_14126.1</name>
    <name evidence="13" type="ORF">RvY_14126</name>
</gene>
<comment type="function">
    <text evidence="10">Component of the transition zone in primary cilia. Required for ciliogenesis.</text>
</comment>
<feature type="transmembrane region" description="Helical" evidence="12">
    <location>
        <begin position="275"/>
        <end position="294"/>
    </location>
</feature>
<evidence type="ECO:0000256" key="8">
    <source>
        <dbReference type="ARBA" id="ARBA00023136"/>
    </source>
</evidence>
<sequence>MEESASLTAEEVARKRRSGMFFDDEIAPAELLDISRSDKAQESRRRRRPATQQPAVVLPDFEDELKDEIKTARRAPPTLHPNGTVHFKLEDAASTSPGQRVNSSAGVQEQGSKEEGKPRRFGSQISDIRGGFAVNLGAIEEDIVTLSNDDLRASIRKTTLRNKNDGETHAQMSSRLYVEDSEKGKFYTLSKRPKEWDVATMDEPTQDPVDKPIDIPTTTWSSDVSVYRTIRHFFLFSHGFLAGLALLHCVLLYALAPARQNDWLFFVRPFTRIAIVFRTLYHVLITLCAVSGLCRMDILSGFDKRLVTENLDAVIGTILYFVAAVLTHLCDSTVSRLMLDWHTTPDVISSEVQEELVRFRIMDAVRTSCVCAAWIITAFRWKHDRFKRYLHVKSA</sequence>
<comment type="similarity">
    <text evidence="3">Belongs to the TMEM237 family.</text>
</comment>
<dbReference type="GO" id="GO:0060271">
    <property type="term" value="P:cilium assembly"/>
    <property type="evidence" value="ECO:0007669"/>
    <property type="project" value="TreeGrafter"/>
</dbReference>
<feature type="transmembrane region" description="Helical" evidence="12">
    <location>
        <begin position="306"/>
        <end position="329"/>
    </location>
</feature>
<evidence type="ECO:0000256" key="4">
    <source>
        <dbReference type="ARBA" id="ARBA00022692"/>
    </source>
</evidence>
<comment type="subcellular location">
    <subcellularLocation>
        <location evidence="1">Cell projection</location>
        <location evidence="1">Cilium</location>
    </subcellularLocation>
    <subcellularLocation>
        <location evidence="2">Membrane</location>
        <topology evidence="2">Multi-pass membrane protein</topology>
    </subcellularLocation>
</comment>
<evidence type="ECO:0000256" key="9">
    <source>
        <dbReference type="ARBA" id="ARBA00023273"/>
    </source>
</evidence>
<dbReference type="GO" id="GO:0016020">
    <property type="term" value="C:membrane"/>
    <property type="evidence" value="ECO:0007669"/>
    <property type="project" value="UniProtKB-SubCell"/>
</dbReference>
<dbReference type="InterPro" id="IPR029409">
    <property type="entry name" value="TMEM237"/>
</dbReference>
<name>A0A1D1VU51_RAMVA</name>
<evidence type="ECO:0000256" key="7">
    <source>
        <dbReference type="ARBA" id="ARBA00023069"/>
    </source>
</evidence>
<accession>A0A1D1VU51</accession>
<evidence type="ECO:0000256" key="1">
    <source>
        <dbReference type="ARBA" id="ARBA00004138"/>
    </source>
</evidence>
<evidence type="ECO:0000256" key="10">
    <source>
        <dbReference type="ARBA" id="ARBA00025631"/>
    </source>
</evidence>
<feature type="compositionally biased region" description="Polar residues" evidence="11">
    <location>
        <begin position="93"/>
        <end position="110"/>
    </location>
</feature>
<keyword evidence="4 12" id="KW-0812">Transmembrane</keyword>
<protein>
    <recommendedName>
        <fullName evidence="15">Transmembrane protein 237</fullName>
    </recommendedName>
</protein>
<proteinExistence type="inferred from homology"/>
<keyword evidence="5" id="KW-0970">Cilium biogenesis/degradation</keyword>
<dbReference type="PANTHER" id="PTHR28388:SF1">
    <property type="entry name" value="TRANSMEMBRANE PROTEIN 237"/>
    <property type="match status" value="1"/>
</dbReference>
<organism evidence="13 14">
    <name type="scientific">Ramazzottius varieornatus</name>
    <name type="common">Water bear</name>
    <name type="synonym">Tardigrade</name>
    <dbReference type="NCBI Taxonomy" id="947166"/>
    <lineage>
        <taxon>Eukaryota</taxon>
        <taxon>Metazoa</taxon>
        <taxon>Ecdysozoa</taxon>
        <taxon>Tardigrada</taxon>
        <taxon>Eutardigrada</taxon>
        <taxon>Parachela</taxon>
        <taxon>Hypsibioidea</taxon>
        <taxon>Ramazzottiidae</taxon>
        <taxon>Ramazzottius</taxon>
    </lineage>
</organism>
<dbReference type="GO" id="GO:0035869">
    <property type="term" value="C:ciliary transition zone"/>
    <property type="evidence" value="ECO:0007669"/>
    <property type="project" value="TreeGrafter"/>
</dbReference>
<evidence type="ECO:0000313" key="13">
    <source>
        <dbReference type="EMBL" id="GAV03743.1"/>
    </source>
</evidence>
<feature type="transmembrane region" description="Helical" evidence="12">
    <location>
        <begin position="233"/>
        <end position="255"/>
    </location>
</feature>
<evidence type="ECO:0000256" key="2">
    <source>
        <dbReference type="ARBA" id="ARBA00004141"/>
    </source>
</evidence>
<comment type="caution">
    <text evidence="13">The sequence shown here is derived from an EMBL/GenBank/DDBJ whole genome shotgun (WGS) entry which is preliminary data.</text>
</comment>
<dbReference type="Proteomes" id="UP000186922">
    <property type="component" value="Unassembled WGS sequence"/>
</dbReference>
<evidence type="ECO:0000256" key="5">
    <source>
        <dbReference type="ARBA" id="ARBA00022794"/>
    </source>
</evidence>
<keyword evidence="9" id="KW-0966">Cell projection</keyword>
<keyword evidence="8 12" id="KW-0472">Membrane</keyword>